<keyword evidence="1" id="KW-0472">Membrane</keyword>
<proteinExistence type="predicted"/>
<reference evidence="2" key="2">
    <citation type="journal article" date="2024" name="Plant">
        <title>Genomic evolution and insights into agronomic trait innovations of Sesamum species.</title>
        <authorList>
            <person name="Miao H."/>
            <person name="Wang L."/>
            <person name="Qu L."/>
            <person name="Liu H."/>
            <person name="Sun Y."/>
            <person name="Le M."/>
            <person name="Wang Q."/>
            <person name="Wei S."/>
            <person name="Zheng Y."/>
            <person name="Lin W."/>
            <person name="Duan Y."/>
            <person name="Cao H."/>
            <person name="Xiong S."/>
            <person name="Wang X."/>
            <person name="Wei L."/>
            <person name="Li C."/>
            <person name="Ma Q."/>
            <person name="Ju M."/>
            <person name="Zhao R."/>
            <person name="Li G."/>
            <person name="Mu C."/>
            <person name="Tian Q."/>
            <person name="Mei H."/>
            <person name="Zhang T."/>
            <person name="Gao T."/>
            <person name="Zhang H."/>
        </authorList>
    </citation>
    <scope>NUCLEOTIDE SEQUENCE</scope>
    <source>
        <strain evidence="2">K16</strain>
    </source>
</reference>
<dbReference type="Proteomes" id="UP001289374">
    <property type="component" value="Unassembled WGS sequence"/>
</dbReference>
<evidence type="ECO:0000256" key="1">
    <source>
        <dbReference type="SAM" id="Phobius"/>
    </source>
</evidence>
<sequence length="821" mass="95121">MRNSTHRKEGDATTKIETLISVPLTFDIGQSSTTKSRKFTTNVTVPKMKVMALWGRSGGLMLLWDKLKVVHIQSYYVEFIDAKVHEACGMDSDHRPLLLEIQLSVQDDAGKLKKRFRFEAIWLCLARCIKKIEEEIGAKEQGLLDKAINAEVQNLKWKLEECRLQEEMMWQQCSKAHWLYDRDRNTQFFHALATSRRTNRIMRIKDAGGRWRENIEGIPETLLEYFHEIFTSSHPLQHKLDSVLNTLRPKVMETINASLLQPFTEQESAFIPSRLITDNVLVAFEINHYFKNRTRGKSDSCALKLDMSKANDRGDKTGGPSVSLCIPFCSSCLQLYATGGRKERRYTGYRYYPGGSWSIPPLFVDDIIIFGEAREGTMEAIKQILIAFGMVSGQVINFEKLCLLVSQNVEEQEREDLARQIMDAESAQMILTIPLTHVDRPDEITWHYDSKGHFSVNSAYEIELRSNQQQRPSTFRTRSNDVSQWKYIWKSCTPPKVCTFIWRACQRTTDGEKFSQVGTRSGYAMHIMSIRTWYQSHPVMVSGPVPSFPKVFCLSIIFFIIFLILPWLLKMEIMEERVQQVRNYKEMRIFRLQSADHPGMGLVSVPLDDLWLDLESRFGESNRRLLYQIQREISSMHKEIILRVLAKMTSSSQLIQFLMGLSDAYDRIRNQILLVDPLPSIGKAYSAILRVEKKKEIHSNAPTFLSYGAMNDQQTKNIVRIGRLVGKLYILDKHAFDPDTIKNFHVSHSIFFCSHAHKDVNLWHRRLGHTLEHVLDHINEIKDPKNYQQAKQGKEWLEVMQIEITALERNNIWTVTPTKEL</sequence>
<accession>A0AAE1T913</accession>
<feature type="transmembrane region" description="Helical" evidence="1">
    <location>
        <begin position="548"/>
        <end position="569"/>
    </location>
</feature>
<dbReference type="EMBL" id="JACGWL010000527">
    <property type="protein sequence ID" value="KAK4383719.1"/>
    <property type="molecule type" value="Genomic_DNA"/>
</dbReference>
<reference evidence="2" key="1">
    <citation type="submission" date="2020-06" db="EMBL/GenBank/DDBJ databases">
        <authorList>
            <person name="Li T."/>
            <person name="Hu X."/>
            <person name="Zhang T."/>
            <person name="Song X."/>
            <person name="Zhang H."/>
            <person name="Dai N."/>
            <person name="Sheng W."/>
            <person name="Hou X."/>
            <person name="Wei L."/>
        </authorList>
    </citation>
    <scope>NUCLEOTIDE SEQUENCE</scope>
    <source>
        <strain evidence="2">K16</strain>
        <tissue evidence="2">Leaf</tissue>
    </source>
</reference>
<dbReference type="PANTHER" id="PTHR34222">
    <property type="entry name" value="GAG_PRE-INTEGRS DOMAIN-CONTAINING PROTEIN"/>
    <property type="match status" value="1"/>
</dbReference>
<keyword evidence="1" id="KW-0812">Transmembrane</keyword>
<evidence type="ECO:0000313" key="3">
    <source>
        <dbReference type="Proteomes" id="UP001289374"/>
    </source>
</evidence>
<evidence type="ECO:0000313" key="2">
    <source>
        <dbReference type="EMBL" id="KAK4383719.1"/>
    </source>
</evidence>
<comment type="caution">
    <text evidence="2">The sequence shown here is derived from an EMBL/GenBank/DDBJ whole genome shotgun (WGS) entry which is preliminary data.</text>
</comment>
<keyword evidence="3" id="KW-1185">Reference proteome</keyword>
<organism evidence="2 3">
    <name type="scientific">Sesamum angolense</name>
    <dbReference type="NCBI Taxonomy" id="2727404"/>
    <lineage>
        <taxon>Eukaryota</taxon>
        <taxon>Viridiplantae</taxon>
        <taxon>Streptophyta</taxon>
        <taxon>Embryophyta</taxon>
        <taxon>Tracheophyta</taxon>
        <taxon>Spermatophyta</taxon>
        <taxon>Magnoliopsida</taxon>
        <taxon>eudicotyledons</taxon>
        <taxon>Gunneridae</taxon>
        <taxon>Pentapetalae</taxon>
        <taxon>asterids</taxon>
        <taxon>lamiids</taxon>
        <taxon>Lamiales</taxon>
        <taxon>Pedaliaceae</taxon>
        <taxon>Sesamum</taxon>
    </lineage>
</organism>
<name>A0AAE1T913_9LAMI</name>
<gene>
    <name evidence="2" type="ORF">Sango_2750200</name>
</gene>
<keyword evidence="1" id="KW-1133">Transmembrane helix</keyword>
<dbReference type="AlphaFoldDB" id="A0AAE1T913"/>
<protein>
    <submittedName>
        <fullName evidence="2">Uncharacterized protein</fullName>
    </submittedName>
</protein>
<dbReference type="PANTHER" id="PTHR34222:SF99">
    <property type="entry name" value="PROTEIN, PUTATIVE-RELATED"/>
    <property type="match status" value="1"/>
</dbReference>